<gene>
    <name evidence="1" type="ORF">SPI_08987</name>
</gene>
<evidence type="ECO:0000313" key="2">
    <source>
        <dbReference type="Proteomes" id="UP000076874"/>
    </source>
</evidence>
<organism evidence="1 2">
    <name type="scientific">Niveomyces insectorum RCEF 264</name>
    <dbReference type="NCBI Taxonomy" id="1081102"/>
    <lineage>
        <taxon>Eukaryota</taxon>
        <taxon>Fungi</taxon>
        <taxon>Dikarya</taxon>
        <taxon>Ascomycota</taxon>
        <taxon>Pezizomycotina</taxon>
        <taxon>Sordariomycetes</taxon>
        <taxon>Hypocreomycetidae</taxon>
        <taxon>Hypocreales</taxon>
        <taxon>Cordycipitaceae</taxon>
        <taxon>Niveomyces</taxon>
    </lineage>
</organism>
<sequence>MASAQSIRAAHFMQTSGASDVVWVHSDDYASRPKFSSRHTNRQCDAREVLSGETGRTSGHLSNALDDHYIGIVRRFGPDGARAAADSHTWAVNHVGDVVQKLGIECEYRRAPGYEISLFTRRDKRQIKDPESIKRGAELAQQLGGVSSDAATNIPLQKLAIVAQLAYDRTYCVAIRVLKDSVEDCFIYDSAESYRYIRLAGCDDADNYMIVG</sequence>
<dbReference type="EMBL" id="AZHD01000024">
    <property type="protein sequence ID" value="OAA54368.1"/>
    <property type="molecule type" value="Genomic_DNA"/>
</dbReference>
<keyword evidence="2" id="KW-1185">Reference proteome</keyword>
<evidence type="ECO:0000313" key="1">
    <source>
        <dbReference type="EMBL" id="OAA54368.1"/>
    </source>
</evidence>
<comment type="caution">
    <text evidence="1">The sequence shown here is derived from an EMBL/GenBank/DDBJ whole genome shotgun (WGS) entry which is preliminary data.</text>
</comment>
<reference evidence="1 2" key="1">
    <citation type="journal article" date="2016" name="Genome Biol. Evol.">
        <title>Divergent and convergent evolution of fungal pathogenicity.</title>
        <authorList>
            <person name="Shang Y."/>
            <person name="Xiao G."/>
            <person name="Zheng P."/>
            <person name="Cen K."/>
            <person name="Zhan S."/>
            <person name="Wang C."/>
        </authorList>
    </citation>
    <scope>NUCLEOTIDE SEQUENCE [LARGE SCALE GENOMIC DNA]</scope>
    <source>
        <strain evidence="1 2">RCEF 264</strain>
    </source>
</reference>
<protein>
    <submittedName>
        <fullName evidence="1">FAD dependent oxidoreductase</fullName>
    </submittedName>
</protein>
<name>A0A167MHN0_9HYPO</name>
<accession>A0A167MHN0</accession>
<dbReference type="AlphaFoldDB" id="A0A167MHN0"/>
<proteinExistence type="predicted"/>
<dbReference type="Proteomes" id="UP000076874">
    <property type="component" value="Unassembled WGS sequence"/>
</dbReference>
<dbReference type="OrthoDB" id="429143at2759"/>